<evidence type="ECO:0000313" key="1">
    <source>
        <dbReference type="EMBL" id="SEN47986.1"/>
    </source>
</evidence>
<dbReference type="RefSeq" id="WP_170841982.1">
    <property type="nucleotide sequence ID" value="NZ_FOCF01000007.1"/>
</dbReference>
<dbReference type="EMBL" id="FOCF01000007">
    <property type="protein sequence ID" value="SEN47986.1"/>
    <property type="molecule type" value="Genomic_DNA"/>
</dbReference>
<dbReference type="Proteomes" id="UP000199206">
    <property type="component" value="Unassembled WGS sequence"/>
</dbReference>
<protein>
    <submittedName>
        <fullName evidence="1">Uncharacterized protein</fullName>
    </submittedName>
</protein>
<proteinExistence type="predicted"/>
<evidence type="ECO:0000313" key="2">
    <source>
        <dbReference type="Proteomes" id="UP000199206"/>
    </source>
</evidence>
<organism evidence="1 2">
    <name type="scientific">Sphingomonas gellani</name>
    <dbReference type="NCBI Taxonomy" id="1166340"/>
    <lineage>
        <taxon>Bacteria</taxon>
        <taxon>Pseudomonadati</taxon>
        <taxon>Pseudomonadota</taxon>
        <taxon>Alphaproteobacteria</taxon>
        <taxon>Sphingomonadales</taxon>
        <taxon>Sphingomonadaceae</taxon>
        <taxon>Sphingomonas</taxon>
    </lineage>
</organism>
<gene>
    <name evidence="1" type="ORF">SAMN05192583_2909</name>
</gene>
<accession>A0A1H8GVK4</accession>
<name>A0A1H8GVK4_9SPHN</name>
<reference evidence="2" key="1">
    <citation type="submission" date="2016-10" db="EMBL/GenBank/DDBJ databases">
        <authorList>
            <person name="Varghese N."/>
            <person name="Submissions S."/>
        </authorList>
    </citation>
    <scope>NUCLEOTIDE SEQUENCE [LARGE SCALE GENOMIC DNA]</scope>
    <source>
        <strain evidence="2">S6-262</strain>
    </source>
</reference>
<sequence length="55" mass="5947">MEDCHDVADQLHTDARDQAHLATIAAAPPVAAMHIDLAMFIEEQAKAVEESCEDA</sequence>
<keyword evidence="2" id="KW-1185">Reference proteome</keyword>
<dbReference type="AlphaFoldDB" id="A0A1H8GVK4"/>